<dbReference type="EMBL" id="CP007493">
    <property type="protein sequence ID" value="AJB42937.1"/>
    <property type="molecule type" value="Genomic_DNA"/>
</dbReference>
<dbReference type="InterPro" id="IPR013815">
    <property type="entry name" value="ATP_grasp_subdomain_1"/>
</dbReference>
<proteinExistence type="predicted"/>
<dbReference type="PANTHER" id="PTHR43334:SF1">
    <property type="entry name" value="3-HYDROXYPROPIONATE--COA LIGASE [ADP-FORMING]"/>
    <property type="match status" value="1"/>
</dbReference>
<dbReference type="AlphaFoldDB" id="A0A3G1AA92"/>
<evidence type="ECO:0000256" key="3">
    <source>
        <dbReference type="ARBA" id="ARBA00022840"/>
    </source>
</evidence>
<dbReference type="InterPro" id="IPR016102">
    <property type="entry name" value="Succinyl-CoA_synth-like"/>
</dbReference>
<dbReference type="InterPro" id="IPR043938">
    <property type="entry name" value="Ligase_CoA_dom"/>
</dbReference>
<evidence type="ECO:0000259" key="5">
    <source>
        <dbReference type="PROSITE" id="PS50975"/>
    </source>
</evidence>
<dbReference type="InterPro" id="IPR032875">
    <property type="entry name" value="Succ_CoA_lig_flav_dom"/>
</dbReference>
<dbReference type="RefSeq" id="WP_052887268.1">
    <property type="nucleotide sequence ID" value="NZ_CP007493.1"/>
</dbReference>
<dbReference type="InterPro" id="IPR051538">
    <property type="entry name" value="Acyl-CoA_Synth/Transferase"/>
</dbReference>
<keyword evidence="3 4" id="KW-0067">ATP-binding</keyword>
<dbReference type="PANTHER" id="PTHR43334">
    <property type="entry name" value="ACETATE--COA LIGASE [ADP-FORMING]"/>
    <property type="match status" value="1"/>
</dbReference>
<evidence type="ECO:0000256" key="1">
    <source>
        <dbReference type="ARBA" id="ARBA00022598"/>
    </source>
</evidence>
<dbReference type="Proteomes" id="UP000266720">
    <property type="component" value="Chromosome"/>
</dbReference>
<gene>
    <name evidence="6" type="ORF">TCARB_1901</name>
</gene>
<dbReference type="GO" id="GO:0046872">
    <property type="term" value="F:metal ion binding"/>
    <property type="evidence" value="ECO:0007669"/>
    <property type="project" value="InterPro"/>
</dbReference>
<dbReference type="SUPFAM" id="SSF52210">
    <property type="entry name" value="Succinyl-CoA synthetase domains"/>
    <property type="match status" value="2"/>
</dbReference>
<keyword evidence="2 4" id="KW-0547">Nucleotide-binding</keyword>
<dbReference type="SMART" id="SM00881">
    <property type="entry name" value="CoA_binding"/>
    <property type="match status" value="1"/>
</dbReference>
<dbReference type="Pfam" id="PF13607">
    <property type="entry name" value="Succ_CoA_lig"/>
    <property type="match status" value="1"/>
</dbReference>
<dbReference type="Pfam" id="PF13549">
    <property type="entry name" value="ATP-grasp_5"/>
    <property type="match status" value="1"/>
</dbReference>
<protein>
    <submittedName>
        <fullName evidence="6">Acetyl coenzyme A synthetase (ADP forming)</fullName>
    </submittedName>
</protein>
<feature type="domain" description="ATP-grasp" evidence="5">
    <location>
        <begin position="494"/>
        <end position="530"/>
    </location>
</feature>
<dbReference type="PROSITE" id="PS50975">
    <property type="entry name" value="ATP_GRASP"/>
    <property type="match status" value="1"/>
</dbReference>
<dbReference type="SUPFAM" id="SSF56059">
    <property type="entry name" value="Glutathione synthetase ATP-binding domain-like"/>
    <property type="match status" value="1"/>
</dbReference>
<accession>A0A3G1AA92</accession>
<dbReference type="Gene3D" id="3.30.470.20">
    <property type="entry name" value="ATP-grasp fold, B domain"/>
    <property type="match status" value="1"/>
</dbReference>
<dbReference type="InterPro" id="IPR011761">
    <property type="entry name" value="ATP-grasp"/>
</dbReference>
<dbReference type="Pfam" id="PF13380">
    <property type="entry name" value="CoA_binding_2"/>
    <property type="match status" value="1"/>
</dbReference>
<evidence type="ECO:0000313" key="7">
    <source>
        <dbReference type="Proteomes" id="UP000266720"/>
    </source>
</evidence>
<name>A0A3G1AA92_9CREN</name>
<dbReference type="Gene3D" id="3.30.1490.20">
    <property type="entry name" value="ATP-grasp fold, A domain"/>
    <property type="match status" value="1"/>
</dbReference>
<evidence type="ECO:0000256" key="2">
    <source>
        <dbReference type="ARBA" id="ARBA00022741"/>
    </source>
</evidence>
<dbReference type="GO" id="GO:0043758">
    <property type="term" value="F:acetate-CoA ligase (ADP-forming) activity"/>
    <property type="evidence" value="ECO:0007669"/>
    <property type="project" value="InterPro"/>
</dbReference>
<keyword evidence="1" id="KW-0436">Ligase</keyword>
<dbReference type="FunFam" id="3.30.1490.20:FF:000020">
    <property type="entry name" value="Protein lysine acetyltransferase"/>
    <property type="match status" value="1"/>
</dbReference>
<dbReference type="SUPFAM" id="SSF51735">
    <property type="entry name" value="NAD(P)-binding Rossmann-fold domains"/>
    <property type="match status" value="1"/>
</dbReference>
<dbReference type="Gene3D" id="3.40.50.720">
    <property type="entry name" value="NAD(P)-binding Rossmann-like Domain"/>
    <property type="match status" value="1"/>
</dbReference>
<organism evidence="6 7">
    <name type="scientific">Thermofilum adornatum 1505</name>
    <dbReference type="NCBI Taxonomy" id="697581"/>
    <lineage>
        <taxon>Archaea</taxon>
        <taxon>Thermoproteota</taxon>
        <taxon>Thermoprotei</taxon>
        <taxon>Thermofilales</taxon>
        <taxon>Thermofilaceae</taxon>
        <taxon>Thermofilum</taxon>
    </lineage>
</organism>
<dbReference type="InterPro" id="IPR036291">
    <property type="entry name" value="NAD(P)-bd_dom_sf"/>
</dbReference>
<dbReference type="Gene3D" id="3.40.50.261">
    <property type="entry name" value="Succinyl-CoA synthetase domains"/>
    <property type="match status" value="2"/>
</dbReference>
<dbReference type="Pfam" id="PF19045">
    <property type="entry name" value="Ligase_CoA_2"/>
    <property type="match status" value="1"/>
</dbReference>
<evidence type="ECO:0000256" key="4">
    <source>
        <dbReference type="PROSITE-ProRule" id="PRU00409"/>
    </source>
</evidence>
<reference evidence="7" key="1">
    <citation type="book" date="2010" name="EXTREMOPHILES" publisher="0:0-0">
        <title>Complete genome sequences of ten hyperthermophilic archaea reveal their metabolic capabilities and possible ecological roles.</title>
        <editorList>
            <person name="?"/>
        </editorList>
        <authorList>
            <person name="Ravin N.V."/>
            <person name="Mardanov A.V."/>
            <person name="Bonch-Osmolovskaya E.A."/>
            <person name="Skryabin K.G."/>
        </authorList>
    </citation>
    <scope>NUCLEOTIDE SEQUENCE [LARGE SCALE GENOMIC DNA]</scope>
    <source>
        <strain evidence="7">1505</strain>
    </source>
</reference>
<evidence type="ECO:0000313" key="6">
    <source>
        <dbReference type="EMBL" id="AJB42937.1"/>
    </source>
</evidence>
<dbReference type="KEGG" id="tcb:TCARB_1901"/>
<sequence length="709" mass="76446">MFDEKIIKLLRPESVAVIGASRSPDKIGYQVVKNLLDAGFPREKIFPVNPSADEILGLKCYKSILDVPASIDLAVIVVPAPAVPKVLEEAGMKGVKAVAVISSGFKEIGNVDLELKLVETARKYGLRLLGPNIVGVCDTVKGVNASFCQGLPKAGEIAFITQSGALGIALVGWTKLKGIGLSDLVSLGNKADVDENDLIEFFGEDPYTKVITAYLEGINNGARFLEVARRVARRKPIIILKAGRGTRTIAAIKSHTGSLAGSFAAYEAAFKQSGVLLAKSFIELFDWATAFAKAPLPSGENVVVLTNGGGAGIMATDALEDNNIKLMSIPQDLAEKLRRHMPPFGSVLNPIDLTGMADAEQYYGALKDLLLDDRVHTVIVLYCHTAITNPGEIADALLKAIKETGSKKTVLASFIGGDEVSVACSKLTESGVPCYESPEKVASSLGAMYRYIQALEKLERRTEVSLSVNVELARQIVKNALKEGRTALTPSEASMLVSHYGIPVLLKKIARTPEEAVKIAKELGYPVVLEVESPDILHKSDVGGIIIGLNSDVEVAEAFNKIMDNVTKKVPNARINGIIVRKMAEKGKEVAIGIHRDPIFGPLVMVGSGGILVELYKDVSFRVAPLSIDDAYEMLEETKIYKVLKGYRGEPPADYEKVVDVLLRLSKLALDIEEIEDIDINPFFVYEKGKGALAVDVKVTLSQPKNKEQ</sequence>
<dbReference type="InterPro" id="IPR003781">
    <property type="entry name" value="CoA-bd"/>
</dbReference>
<dbReference type="STRING" id="697581.TCARB_1901"/>
<dbReference type="GO" id="GO:0005524">
    <property type="term" value="F:ATP binding"/>
    <property type="evidence" value="ECO:0007669"/>
    <property type="project" value="UniProtKB-UniRule"/>
</dbReference>
<dbReference type="GeneID" id="25407314"/>